<keyword evidence="6" id="KW-1185">Reference proteome</keyword>
<evidence type="ECO:0000313" key="5">
    <source>
        <dbReference type="EMBL" id="EEX23233.1"/>
    </source>
</evidence>
<dbReference type="EMBL" id="ABYU02000002">
    <property type="protein sequence ID" value="EEX23233.1"/>
    <property type="molecule type" value="Genomic_DNA"/>
</dbReference>
<reference evidence="5" key="1">
    <citation type="submission" date="2009-09" db="EMBL/GenBank/DDBJ databases">
        <authorList>
            <person name="Weinstock G."/>
            <person name="Sodergren E."/>
            <person name="Clifton S."/>
            <person name="Fulton L."/>
            <person name="Fulton B."/>
            <person name="Courtney L."/>
            <person name="Fronick C."/>
            <person name="Harrison M."/>
            <person name="Strong C."/>
            <person name="Farmer C."/>
            <person name="Delahaunty K."/>
            <person name="Markovic C."/>
            <person name="Hall O."/>
            <person name="Minx P."/>
            <person name="Tomlinson C."/>
            <person name="Mitreva M."/>
            <person name="Nelson J."/>
            <person name="Hou S."/>
            <person name="Wollam A."/>
            <person name="Pepin K.H."/>
            <person name="Johnson M."/>
            <person name="Bhonagiri V."/>
            <person name="Nash W.E."/>
            <person name="Warren W."/>
            <person name="Chinwalla A."/>
            <person name="Mardis E.R."/>
            <person name="Wilson R.K."/>
        </authorList>
    </citation>
    <scope>NUCLEOTIDE SEQUENCE [LARGE SCALE GENOMIC DNA]</scope>
    <source>
        <strain evidence="5">DSM 20583</strain>
    </source>
</reference>
<evidence type="ECO:0000259" key="4">
    <source>
        <dbReference type="Pfam" id="PF03389"/>
    </source>
</evidence>
<evidence type="ECO:0000313" key="6">
    <source>
        <dbReference type="Proteomes" id="UP000003755"/>
    </source>
</evidence>
<dbReference type="InterPro" id="IPR005053">
    <property type="entry name" value="MobA_MobL"/>
</dbReference>
<feature type="region of interest" description="Disordered" evidence="3">
    <location>
        <begin position="482"/>
        <end position="518"/>
    </location>
</feature>
<dbReference type="HOGENOM" id="CLU_025383_5_4_9"/>
<feature type="compositionally biased region" description="Basic and acidic residues" evidence="3">
    <location>
        <begin position="491"/>
        <end position="505"/>
    </location>
</feature>
<gene>
    <name evidence="5" type="ORF">BLAHAN_04019</name>
</gene>
<dbReference type="NCBIfam" id="NF041496">
    <property type="entry name" value="MobQ"/>
    <property type="match status" value="1"/>
</dbReference>
<sequence>MRKMGCYHFHLNQLSRGKGQSAIASAAYRAGTKLECTYYGEVSDYTRKGGVVLAEIHLPQQAPERFKDRETLWNEVEWIEGNKKAQLAHSFDIALMNEFSMGENIELARRFVEEQLVARGMIADLAIHDPKKAKDKIPNPHMHIMVPIRPLQEDGTWGQKQKKVPVLTPDGQTVLNQKGQPVFRAVHTTDWSRKETLEELRSAWAKMCNELYEEKGLTERVDARSYEERGIDKIPMVHEGPNVQAMEARGISTALGSLNRLIRALNDMKERAKNLLQWSLFRESQLMERMVFLHQPTLADYLRNYCDKRNAVAESYAYGTQKAKNTNLKQFAETIRFLEEQDVRTPEQLTEKIQELDTQLKEVSQRLNQQLSALRSVNSNLYAMKEYFETRPVYLELKNKYFGREKFKEEHKKELSGYYRSERILKENLDPSGKIPEGQWKREAARLSEEIAALRKEDKRIYAMLRKYEEVKNHVEALMAEEGEGVSLPETNKREQSTETKEAVRTMKRKKKHHGMEL</sequence>
<organism evidence="5 6">
    <name type="scientific">Blautia hansenii DSM 20583</name>
    <dbReference type="NCBI Taxonomy" id="537007"/>
    <lineage>
        <taxon>Bacteria</taxon>
        <taxon>Bacillati</taxon>
        <taxon>Bacillota</taxon>
        <taxon>Clostridia</taxon>
        <taxon>Lachnospirales</taxon>
        <taxon>Lachnospiraceae</taxon>
        <taxon>Blautia</taxon>
    </lineage>
</organism>
<accession>C9L3S3</accession>
<comment type="similarity">
    <text evidence="1">Belongs to the MobA/MobL family.</text>
</comment>
<feature type="domain" description="MobA/MobL protein" evidence="4">
    <location>
        <begin position="20"/>
        <end position="249"/>
    </location>
</feature>
<protein>
    <submittedName>
        <fullName evidence="5">MobA/MobL family protein</fullName>
    </submittedName>
</protein>
<proteinExistence type="inferred from homology"/>
<evidence type="ECO:0000256" key="1">
    <source>
        <dbReference type="ARBA" id="ARBA00010873"/>
    </source>
</evidence>
<dbReference type="STRING" id="537007.BLAHAN_04019"/>
<dbReference type="eggNOG" id="COG0507">
    <property type="taxonomic scope" value="Bacteria"/>
</dbReference>
<name>C9L3S3_BLAHA</name>
<dbReference type="Gene3D" id="3.30.930.30">
    <property type="match status" value="1"/>
</dbReference>
<evidence type="ECO:0000256" key="3">
    <source>
        <dbReference type="SAM" id="MobiDB-lite"/>
    </source>
</evidence>
<feature type="compositionally biased region" description="Basic residues" evidence="3">
    <location>
        <begin position="506"/>
        <end position="518"/>
    </location>
</feature>
<evidence type="ECO:0000256" key="2">
    <source>
        <dbReference type="ARBA" id="ARBA00022971"/>
    </source>
</evidence>
<keyword evidence="2" id="KW-0184">Conjugation</keyword>
<dbReference type="Proteomes" id="UP000003755">
    <property type="component" value="Unassembled WGS sequence"/>
</dbReference>
<dbReference type="AlphaFoldDB" id="C9L3S3"/>
<comment type="caution">
    <text evidence="5">The sequence shown here is derived from an EMBL/GenBank/DDBJ whole genome shotgun (WGS) entry which is preliminary data.</text>
</comment>
<dbReference type="Pfam" id="PF03389">
    <property type="entry name" value="MobA_MobL"/>
    <property type="match status" value="1"/>
</dbReference>